<dbReference type="Pfam" id="PF10516">
    <property type="entry name" value="SHNi-TPR"/>
    <property type="match status" value="1"/>
</dbReference>
<proteinExistence type="predicted"/>
<dbReference type="PANTHER" id="PTHR15081:SF1">
    <property type="entry name" value="NUCLEAR AUTOANTIGENIC SPERM PROTEIN"/>
    <property type="match status" value="1"/>
</dbReference>
<dbReference type="Gene3D" id="1.25.40.10">
    <property type="entry name" value="Tetratricopeptide repeat domain"/>
    <property type="match status" value="1"/>
</dbReference>
<dbReference type="SUPFAM" id="SSF48452">
    <property type="entry name" value="TPR-like"/>
    <property type="match status" value="1"/>
</dbReference>
<feature type="domain" description="Tetratricopeptide SHNi-TPR" evidence="4">
    <location>
        <begin position="193"/>
        <end position="220"/>
    </location>
</feature>
<evidence type="ECO:0000256" key="1">
    <source>
        <dbReference type="ARBA" id="ARBA00022737"/>
    </source>
</evidence>
<reference evidence="5 6" key="1">
    <citation type="journal article" date="2020" name="Elife">
        <title>Loss of centromere function drives karyotype evolution in closely related Malassezia species.</title>
        <authorList>
            <person name="Sankaranarayanan S.R."/>
            <person name="Ianiri G."/>
            <person name="Coelho M.A."/>
            <person name="Reza M.H."/>
            <person name="Thimmappa B.C."/>
            <person name="Ganguly P."/>
            <person name="Vadnala R.N."/>
            <person name="Sun S."/>
            <person name="Siddharthan R."/>
            <person name="Tellgren-Roth C."/>
            <person name="Dawson T.L."/>
            <person name="Heitman J."/>
            <person name="Sanyal K."/>
        </authorList>
    </citation>
    <scope>NUCLEOTIDE SEQUENCE [LARGE SCALE GENOMIC DNA]</scope>
    <source>
        <strain evidence="5">CBS14141</strain>
    </source>
</reference>
<keyword evidence="6" id="KW-1185">Reference proteome</keyword>
<keyword evidence="2" id="KW-0802">TPR repeat</keyword>
<protein>
    <recommendedName>
        <fullName evidence="4">Tetratricopeptide SHNi-TPR domain-containing protein</fullName>
    </recommendedName>
</protein>
<keyword evidence="1" id="KW-0677">Repeat</keyword>
<feature type="compositionally biased region" description="Acidic residues" evidence="3">
    <location>
        <begin position="118"/>
        <end position="133"/>
    </location>
</feature>
<feature type="region of interest" description="Disordered" evidence="3">
    <location>
        <begin position="83"/>
        <end position="133"/>
    </location>
</feature>
<dbReference type="InterPro" id="IPR011990">
    <property type="entry name" value="TPR-like_helical_dom_sf"/>
</dbReference>
<evidence type="ECO:0000259" key="4">
    <source>
        <dbReference type="Pfam" id="PF10516"/>
    </source>
</evidence>
<dbReference type="PANTHER" id="PTHR15081">
    <property type="entry name" value="NUCLEAR AUTOANTIGENIC SPERM PROTEIN NASP -RELATED"/>
    <property type="match status" value="1"/>
</dbReference>
<evidence type="ECO:0000256" key="3">
    <source>
        <dbReference type="SAM" id="MobiDB-lite"/>
    </source>
</evidence>
<sequence length="322" mass="35375">MSKPSKDSAADQVKVQLDEANRCFALKKYDGAADLLASALEELRDAYDEDAPELAPILHLYGRALLEHFIKVGGALGTGGAVEAPSVNDPLPPAEKDDSGANDDAPSKATGKRKATDDADQAQEEEEEEEDDLAVAFTVLDLSRVIFERILGTSASQPASSKDAASRTKHDVQLVTLTGDKLDERDLVIELGEVYNDLGDVGLESENFEQASEDYASSLRVLAPLLVPFSRRLSDAHLRLGLALEFHPNNERRGEAISHIEQALHVLQRRLVELEKEEVPALEGKLVSERDNLAAMDSDQRQREIRDVKEVLKDVELKVRAY</sequence>
<organism evidence="5 6">
    <name type="scientific">Malassezia furfur</name>
    <name type="common">Pityriasis versicolor infection agent</name>
    <name type="synonym">Pityrosporum furfur</name>
    <dbReference type="NCBI Taxonomy" id="55194"/>
    <lineage>
        <taxon>Eukaryota</taxon>
        <taxon>Fungi</taxon>
        <taxon>Dikarya</taxon>
        <taxon>Basidiomycota</taxon>
        <taxon>Ustilaginomycotina</taxon>
        <taxon>Malasseziomycetes</taxon>
        <taxon>Malasseziales</taxon>
        <taxon>Malasseziaceae</taxon>
        <taxon>Malassezia</taxon>
    </lineage>
</organism>
<gene>
    <name evidence="5" type="ORF">GLX27_001214</name>
</gene>
<accession>A0ABY8EP07</accession>
<dbReference type="Proteomes" id="UP000818624">
    <property type="component" value="Chromosome 1"/>
</dbReference>
<evidence type="ECO:0000313" key="6">
    <source>
        <dbReference type="Proteomes" id="UP000818624"/>
    </source>
</evidence>
<dbReference type="InterPro" id="IPR051730">
    <property type="entry name" value="NASP-like"/>
</dbReference>
<dbReference type="InterPro" id="IPR019544">
    <property type="entry name" value="Tetratricopeptide_SHNi-TPR_dom"/>
</dbReference>
<evidence type="ECO:0000313" key="5">
    <source>
        <dbReference type="EMBL" id="WFD46577.1"/>
    </source>
</evidence>
<evidence type="ECO:0000256" key="2">
    <source>
        <dbReference type="ARBA" id="ARBA00022803"/>
    </source>
</evidence>
<dbReference type="EMBL" id="CP046234">
    <property type="protein sequence ID" value="WFD46577.1"/>
    <property type="molecule type" value="Genomic_DNA"/>
</dbReference>
<name>A0ABY8EP07_MALFU</name>